<organism evidence="2">
    <name type="scientific">Anguilla anguilla</name>
    <name type="common">European freshwater eel</name>
    <name type="synonym">Muraena anguilla</name>
    <dbReference type="NCBI Taxonomy" id="7936"/>
    <lineage>
        <taxon>Eukaryota</taxon>
        <taxon>Metazoa</taxon>
        <taxon>Chordata</taxon>
        <taxon>Craniata</taxon>
        <taxon>Vertebrata</taxon>
        <taxon>Euteleostomi</taxon>
        <taxon>Actinopterygii</taxon>
        <taxon>Neopterygii</taxon>
        <taxon>Teleostei</taxon>
        <taxon>Anguilliformes</taxon>
        <taxon>Anguillidae</taxon>
        <taxon>Anguilla</taxon>
    </lineage>
</organism>
<reference evidence="2" key="1">
    <citation type="submission" date="2014-11" db="EMBL/GenBank/DDBJ databases">
        <authorList>
            <person name="Amaro Gonzalez C."/>
        </authorList>
    </citation>
    <scope>NUCLEOTIDE SEQUENCE</scope>
</reference>
<protein>
    <recommendedName>
        <fullName evidence="3">Secreted protein</fullName>
    </recommendedName>
</protein>
<feature type="signal peptide" evidence="1">
    <location>
        <begin position="1"/>
        <end position="15"/>
    </location>
</feature>
<dbReference type="AlphaFoldDB" id="A0A0E9WK41"/>
<keyword evidence="1" id="KW-0732">Signal</keyword>
<evidence type="ECO:0008006" key="3">
    <source>
        <dbReference type="Google" id="ProtNLM"/>
    </source>
</evidence>
<sequence>MWISIARLCCQLTLCAKVCCHGTECFPHKGLVKQRNKTKQNKGWSNNLTVHKCCNCTAAKNLFNGWIVSRMREDSLQKVEIGTVLLDIKGIQRGSRRNHILHNMYSQRLGNIGNAP</sequence>
<accession>A0A0E9WK41</accession>
<feature type="chain" id="PRO_5013108042" description="Secreted protein" evidence="1">
    <location>
        <begin position="16"/>
        <end position="116"/>
    </location>
</feature>
<reference evidence="2" key="2">
    <citation type="journal article" date="2015" name="Fish Shellfish Immunol.">
        <title>Early steps in the European eel (Anguilla anguilla)-Vibrio vulnificus interaction in the gills: Role of the RtxA13 toxin.</title>
        <authorList>
            <person name="Callol A."/>
            <person name="Pajuelo D."/>
            <person name="Ebbesson L."/>
            <person name="Teles M."/>
            <person name="MacKenzie S."/>
            <person name="Amaro C."/>
        </authorList>
    </citation>
    <scope>NUCLEOTIDE SEQUENCE</scope>
</reference>
<dbReference type="EMBL" id="GBXM01017833">
    <property type="protein sequence ID" value="JAH90744.1"/>
    <property type="molecule type" value="Transcribed_RNA"/>
</dbReference>
<proteinExistence type="predicted"/>
<evidence type="ECO:0000313" key="2">
    <source>
        <dbReference type="EMBL" id="JAH90744.1"/>
    </source>
</evidence>
<evidence type="ECO:0000256" key="1">
    <source>
        <dbReference type="SAM" id="SignalP"/>
    </source>
</evidence>
<name>A0A0E9WK41_ANGAN</name>